<feature type="region of interest" description="Disordered" evidence="1">
    <location>
        <begin position="21"/>
        <end position="40"/>
    </location>
</feature>
<organism evidence="2">
    <name type="scientific">Fagus sylvatica</name>
    <name type="common">Beechnut</name>
    <dbReference type="NCBI Taxonomy" id="28930"/>
    <lineage>
        <taxon>Eukaryota</taxon>
        <taxon>Viridiplantae</taxon>
        <taxon>Streptophyta</taxon>
        <taxon>Embryophyta</taxon>
        <taxon>Tracheophyta</taxon>
        <taxon>Spermatophyta</taxon>
        <taxon>Magnoliopsida</taxon>
        <taxon>eudicotyledons</taxon>
        <taxon>Gunneridae</taxon>
        <taxon>Pentapetalae</taxon>
        <taxon>rosids</taxon>
        <taxon>fabids</taxon>
        <taxon>Fagales</taxon>
        <taxon>Fagaceae</taxon>
        <taxon>Fagus</taxon>
    </lineage>
</organism>
<evidence type="ECO:0000313" key="2">
    <source>
        <dbReference type="EMBL" id="SPD21302.1"/>
    </source>
</evidence>
<accession>A0A2N9I9H0</accession>
<protein>
    <submittedName>
        <fullName evidence="2">Uncharacterized protein</fullName>
    </submittedName>
</protein>
<gene>
    <name evidence="2" type="ORF">FSB_LOCUS49184</name>
</gene>
<proteinExistence type="predicted"/>
<reference evidence="2" key="1">
    <citation type="submission" date="2018-02" db="EMBL/GenBank/DDBJ databases">
        <authorList>
            <person name="Cohen D.B."/>
            <person name="Kent A.D."/>
        </authorList>
    </citation>
    <scope>NUCLEOTIDE SEQUENCE</scope>
</reference>
<name>A0A2N9I9H0_FAGSY</name>
<evidence type="ECO:0000256" key="1">
    <source>
        <dbReference type="SAM" id="MobiDB-lite"/>
    </source>
</evidence>
<dbReference type="AlphaFoldDB" id="A0A2N9I9H0"/>
<dbReference type="EMBL" id="OIVN01005190">
    <property type="protein sequence ID" value="SPD21302.1"/>
    <property type="molecule type" value="Genomic_DNA"/>
</dbReference>
<sequence>MATRADLKKIGSEGFGILEPILEKRRNTSQSGGDSMAQRLPMEEVMDSNQAARLLNGVCITDYRLSRKGGQKAH</sequence>